<gene>
    <name evidence="3" type="ORF">E1267_17330</name>
</gene>
<dbReference type="AlphaFoldDB" id="A0A4V2XKD6"/>
<accession>A0A4V2XKD6</accession>
<keyword evidence="2" id="KW-0812">Transmembrane</keyword>
<evidence type="ECO:0000313" key="3">
    <source>
        <dbReference type="EMBL" id="TDC06186.1"/>
    </source>
</evidence>
<sequence length="98" mass="10806">MPDRVPGWGGPYSGRDKWVLADLNGRGVFVGNGMLEHSWFPATYMPSGLRRPTVVVMMMLIGAAMYGTGLWLTCARSAAPRRSPGHKDRAVYDKSSYD</sequence>
<evidence type="ECO:0000256" key="1">
    <source>
        <dbReference type="SAM" id="MobiDB-lite"/>
    </source>
</evidence>
<feature type="region of interest" description="Disordered" evidence="1">
    <location>
        <begin position="79"/>
        <end position="98"/>
    </location>
</feature>
<dbReference type="Proteomes" id="UP000295157">
    <property type="component" value="Unassembled WGS sequence"/>
</dbReference>
<organism evidence="3 4">
    <name type="scientific">Nonomuraea longispora</name>
    <dbReference type="NCBI Taxonomy" id="1848320"/>
    <lineage>
        <taxon>Bacteria</taxon>
        <taxon>Bacillati</taxon>
        <taxon>Actinomycetota</taxon>
        <taxon>Actinomycetes</taxon>
        <taxon>Streptosporangiales</taxon>
        <taxon>Streptosporangiaceae</taxon>
        <taxon>Nonomuraea</taxon>
    </lineage>
</organism>
<keyword evidence="2" id="KW-0472">Membrane</keyword>
<feature type="transmembrane region" description="Helical" evidence="2">
    <location>
        <begin position="54"/>
        <end position="74"/>
    </location>
</feature>
<comment type="caution">
    <text evidence="3">The sequence shown here is derived from an EMBL/GenBank/DDBJ whole genome shotgun (WGS) entry which is preliminary data.</text>
</comment>
<dbReference type="EMBL" id="SMJZ01000058">
    <property type="protein sequence ID" value="TDC06186.1"/>
    <property type="molecule type" value="Genomic_DNA"/>
</dbReference>
<dbReference type="RefSeq" id="WP_132333606.1">
    <property type="nucleotide sequence ID" value="NZ_SMJZ01000058.1"/>
</dbReference>
<feature type="compositionally biased region" description="Basic and acidic residues" evidence="1">
    <location>
        <begin position="85"/>
        <end position="98"/>
    </location>
</feature>
<protein>
    <submittedName>
        <fullName evidence="3">Uncharacterized protein</fullName>
    </submittedName>
</protein>
<name>A0A4V2XKD6_9ACTN</name>
<evidence type="ECO:0000256" key="2">
    <source>
        <dbReference type="SAM" id="Phobius"/>
    </source>
</evidence>
<keyword evidence="4" id="KW-1185">Reference proteome</keyword>
<reference evidence="3 4" key="1">
    <citation type="submission" date="2019-02" db="EMBL/GenBank/DDBJ databases">
        <title>Draft genome sequences of novel Actinobacteria.</title>
        <authorList>
            <person name="Sahin N."/>
            <person name="Ay H."/>
            <person name="Saygin H."/>
        </authorList>
    </citation>
    <scope>NUCLEOTIDE SEQUENCE [LARGE SCALE GENOMIC DNA]</scope>
    <source>
        <strain evidence="3 4">KC201</strain>
    </source>
</reference>
<proteinExistence type="predicted"/>
<keyword evidence="2" id="KW-1133">Transmembrane helix</keyword>
<evidence type="ECO:0000313" key="4">
    <source>
        <dbReference type="Proteomes" id="UP000295157"/>
    </source>
</evidence>